<evidence type="ECO:0000313" key="2">
    <source>
        <dbReference type="EMBL" id="CAA7265741.1"/>
    </source>
</evidence>
<feature type="region of interest" description="Disordered" evidence="1">
    <location>
        <begin position="261"/>
        <end position="282"/>
    </location>
</feature>
<evidence type="ECO:0000313" key="3">
    <source>
        <dbReference type="Proteomes" id="UP000467700"/>
    </source>
</evidence>
<protein>
    <submittedName>
        <fullName evidence="2">Uncharacterized protein</fullName>
    </submittedName>
</protein>
<dbReference type="EMBL" id="CACVBS010000050">
    <property type="protein sequence ID" value="CAA7265741.1"/>
    <property type="molecule type" value="Genomic_DNA"/>
</dbReference>
<sequence length="282" mass="31581">MPVSLFQSIRPLTALTVGMSKTIALPPLRLVAVKVITQPSRSLIERWMNTATKDRYKHLLERIEDPDQDVDYEDFLSCLVDEHGNLRRLSRLDDEQFRFALDKLSDRKQRDRAARSRSLSPTSSTRSSLHPTPSIISRPSSPEDAMSINQANMPSDLVLLASGNQPILDDAGCPVHNRHGIFSSGNASEFSHLFPSGNILEHSHHQVSLFPLLLPYIIPAQRKNVQMVHRSPVHAKGPARDQFEAATRAHSEMLLAYMTPPRTRSQTRTASPLKAAALHRLP</sequence>
<proteinExistence type="predicted"/>
<keyword evidence="3" id="KW-1185">Reference proteome</keyword>
<gene>
    <name evidence="2" type="ORF">AAE3_LOCUS7904</name>
</gene>
<comment type="caution">
    <text evidence="2">The sequence shown here is derived from an EMBL/GenBank/DDBJ whole genome shotgun (WGS) entry which is preliminary data.</text>
</comment>
<feature type="compositionally biased region" description="Low complexity" evidence="1">
    <location>
        <begin position="116"/>
        <end position="142"/>
    </location>
</feature>
<organism evidence="2 3">
    <name type="scientific">Cyclocybe aegerita</name>
    <name type="common">Black poplar mushroom</name>
    <name type="synonym">Agrocybe aegerita</name>
    <dbReference type="NCBI Taxonomy" id="1973307"/>
    <lineage>
        <taxon>Eukaryota</taxon>
        <taxon>Fungi</taxon>
        <taxon>Dikarya</taxon>
        <taxon>Basidiomycota</taxon>
        <taxon>Agaricomycotina</taxon>
        <taxon>Agaricomycetes</taxon>
        <taxon>Agaricomycetidae</taxon>
        <taxon>Agaricales</taxon>
        <taxon>Agaricineae</taxon>
        <taxon>Bolbitiaceae</taxon>
        <taxon>Cyclocybe</taxon>
    </lineage>
</organism>
<reference evidence="2 3" key="1">
    <citation type="submission" date="2020-01" db="EMBL/GenBank/DDBJ databases">
        <authorList>
            <person name="Gupta K D."/>
        </authorList>
    </citation>
    <scope>NUCLEOTIDE SEQUENCE [LARGE SCALE GENOMIC DNA]</scope>
</reference>
<name>A0A8S0XTU4_CYCAE</name>
<evidence type="ECO:0000256" key="1">
    <source>
        <dbReference type="SAM" id="MobiDB-lite"/>
    </source>
</evidence>
<accession>A0A8S0XTU4</accession>
<dbReference type="AlphaFoldDB" id="A0A8S0XTU4"/>
<dbReference type="Proteomes" id="UP000467700">
    <property type="component" value="Unassembled WGS sequence"/>
</dbReference>
<feature type="region of interest" description="Disordered" evidence="1">
    <location>
        <begin position="109"/>
        <end position="148"/>
    </location>
</feature>